<feature type="domain" description="AB hydrolase-1" evidence="2">
    <location>
        <begin position="35"/>
        <end position="156"/>
    </location>
</feature>
<dbReference type="HOGENOM" id="CLU_070118_0_0_1"/>
<feature type="compositionally biased region" description="Pro residues" evidence="1">
    <location>
        <begin position="337"/>
        <end position="346"/>
    </location>
</feature>
<gene>
    <name evidence="3" type="ORF">GYMLUDRAFT_46939</name>
</gene>
<dbReference type="InterPro" id="IPR050471">
    <property type="entry name" value="AB_hydrolase"/>
</dbReference>
<evidence type="ECO:0000259" key="2">
    <source>
        <dbReference type="Pfam" id="PF00561"/>
    </source>
</evidence>
<dbReference type="InterPro" id="IPR029058">
    <property type="entry name" value="AB_hydrolase_fold"/>
</dbReference>
<proteinExistence type="predicted"/>
<protein>
    <recommendedName>
        <fullName evidence="2">AB hydrolase-1 domain-containing protein</fullName>
    </recommendedName>
</protein>
<keyword evidence="4" id="KW-1185">Reference proteome</keyword>
<reference evidence="3 4" key="1">
    <citation type="submission" date="2014-04" db="EMBL/GenBank/DDBJ databases">
        <title>Evolutionary Origins and Diversification of the Mycorrhizal Mutualists.</title>
        <authorList>
            <consortium name="DOE Joint Genome Institute"/>
            <consortium name="Mycorrhizal Genomics Consortium"/>
            <person name="Kohler A."/>
            <person name="Kuo A."/>
            <person name="Nagy L.G."/>
            <person name="Floudas D."/>
            <person name="Copeland A."/>
            <person name="Barry K.W."/>
            <person name="Cichocki N."/>
            <person name="Veneault-Fourrey C."/>
            <person name="LaButti K."/>
            <person name="Lindquist E.A."/>
            <person name="Lipzen A."/>
            <person name="Lundell T."/>
            <person name="Morin E."/>
            <person name="Murat C."/>
            <person name="Riley R."/>
            <person name="Ohm R."/>
            <person name="Sun H."/>
            <person name="Tunlid A."/>
            <person name="Henrissat B."/>
            <person name="Grigoriev I.V."/>
            <person name="Hibbett D.S."/>
            <person name="Martin F."/>
        </authorList>
    </citation>
    <scope>NUCLEOTIDE SEQUENCE [LARGE SCALE GENOMIC DNA]</scope>
    <source>
        <strain evidence="3 4">FD-317 M1</strain>
    </source>
</reference>
<dbReference type="PANTHER" id="PTHR43433:SF5">
    <property type="entry name" value="AB HYDROLASE-1 DOMAIN-CONTAINING PROTEIN"/>
    <property type="match status" value="1"/>
</dbReference>
<organism evidence="3 4">
    <name type="scientific">Collybiopsis luxurians FD-317 M1</name>
    <dbReference type="NCBI Taxonomy" id="944289"/>
    <lineage>
        <taxon>Eukaryota</taxon>
        <taxon>Fungi</taxon>
        <taxon>Dikarya</taxon>
        <taxon>Basidiomycota</taxon>
        <taxon>Agaricomycotina</taxon>
        <taxon>Agaricomycetes</taxon>
        <taxon>Agaricomycetidae</taxon>
        <taxon>Agaricales</taxon>
        <taxon>Marasmiineae</taxon>
        <taxon>Omphalotaceae</taxon>
        <taxon>Collybiopsis</taxon>
        <taxon>Collybiopsis luxurians</taxon>
    </lineage>
</organism>
<dbReference type="AlphaFoldDB" id="A0A0D0CMY3"/>
<evidence type="ECO:0000313" key="3">
    <source>
        <dbReference type="EMBL" id="KIK56613.1"/>
    </source>
</evidence>
<feature type="compositionally biased region" description="Acidic residues" evidence="1">
    <location>
        <begin position="368"/>
        <end position="377"/>
    </location>
</feature>
<dbReference type="OrthoDB" id="19657at2759"/>
<dbReference type="Gene3D" id="3.40.50.1820">
    <property type="entry name" value="alpha/beta hydrolase"/>
    <property type="match status" value="1"/>
</dbReference>
<evidence type="ECO:0000256" key="1">
    <source>
        <dbReference type="SAM" id="MobiDB-lite"/>
    </source>
</evidence>
<sequence length="377" mass="42611">MPFVQVSTSTGKTRFHYTISTPTCANAESITAGLPVLLFFHAMAFHAVFHSQFRDPLLRKFNLVTFHLRFHGDTTCDTVPEKYGAEDAAEDAVALIDALHLPPCHFVAMDIGSMIAMQIAVTKPEKVLSLFIMSHLCMEELPEVRRARTELYDLWFSDLPDAHMDVALGYSQYTFSSNISNLAQALTDYSAFVNLKNWDQDHKKEYRLATYNFFVQRGSYTREALSRIACPVKLVQGSNSLVYPESYTRNFVRNLKQAGVNVSWLRVPNAPHYLCVDYGPEVNWEIHDFVLHTMDKASIPTAPRNVSSPWDKILREWGWTPEKRNEFDDDDITISFPSPPGSPPGSPYTSSNYTSSIEDNGSVPSEPSEVDTEESMQ</sequence>
<name>A0A0D0CMY3_9AGAR</name>
<evidence type="ECO:0000313" key="4">
    <source>
        <dbReference type="Proteomes" id="UP000053593"/>
    </source>
</evidence>
<dbReference type="EMBL" id="KN834796">
    <property type="protein sequence ID" value="KIK56613.1"/>
    <property type="molecule type" value="Genomic_DNA"/>
</dbReference>
<dbReference type="Proteomes" id="UP000053593">
    <property type="component" value="Unassembled WGS sequence"/>
</dbReference>
<accession>A0A0D0CMY3</accession>
<dbReference type="PANTHER" id="PTHR43433">
    <property type="entry name" value="HYDROLASE, ALPHA/BETA FOLD FAMILY PROTEIN"/>
    <property type="match status" value="1"/>
</dbReference>
<feature type="region of interest" description="Disordered" evidence="1">
    <location>
        <begin position="324"/>
        <end position="377"/>
    </location>
</feature>
<dbReference type="Pfam" id="PF00561">
    <property type="entry name" value="Abhydrolase_1"/>
    <property type="match status" value="1"/>
</dbReference>
<dbReference type="SUPFAM" id="SSF53474">
    <property type="entry name" value="alpha/beta-Hydrolases"/>
    <property type="match status" value="1"/>
</dbReference>
<feature type="compositionally biased region" description="Low complexity" evidence="1">
    <location>
        <begin position="347"/>
        <end position="356"/>
    </location>
</feature>
<dbReference type="InterPro" id="IPR000073">
    <property type="entry name" value="AB_hydrolase_1"/>
</dbReference>